<reference evidence="5" key="1">
    <citation type="submission" date="2021-09" db="EMBL/GenBank/DDBJ databases">
        <title>The genome of Mauremys mutica provides insights into the evolution of semi-aquatic lifestyle.</title>
        <authorList>
            <person name="Gong S."/>
            <person name="Gao Y."/>
        </authorList>
    </citation>
    <scope>NUCLEOTIDE SEQUENCE</scope>
    <source>
        <strain evidence="5">MM-2020</strain>
        <tissue evidence="5">Muscle</tissue>
    </source>
</reference>
<dbReference type="InterPro" id="IPR027417">
    <property type="entry name" value="P-loop_NTPase"/>
</dbReference>
<accession>A0A9D3WQZ0</accession>
<feature type="domain" description="Guanylate cyclase" evidence="4">
    <location>
        <begin position="352"/>
        <end position="430"/>
    </location>
</feature>
<keyword evidence="3" id="KW-0456">Lyase</keyword>
<comment type="caution">
    <text evidence="5">The sequence shown here is derived from an EMBL/GenBank/DDBJ whole genome shotgun (WGS) entry which is preliminary data.</text>
</comment>
<sequence length="1699" mass="194241">MLQDPGQQIAFIANMEQRKSSDCTIIGKVAAHVPDLIVYGDFSQEVPFIESFDGVLLFADISGFTALTEKFSMDTSLDRGADQLTQTLNHYVGDIVEEILVYGGDILNFAGDALLALWKVQRSQMSDIITLALKCSLRIQEEYGVRETEVGLELRVKIGLSAGHISKVVVGDNKHQYFLVIGRAVDEVRLAQNLAKASEVILSPNCWELCNRNMIEIERIKDQRAVKARYIKTISEIEFDEFFWKCTEYLQHYPTGETILRATSTLSPNDELEKCLRKYVMRNILKKIDDNQPLEYLSELRPVTIVFVNLQFDERAKILHLCKAIHDANVKISDIIHVFRGKINKVFMFDKGCTFLCVFGLPGDKQADESTHALDSAFKIFNFCSESLMKIKLVSIGVTSGPAFCGVVGHRVRHEYTVIGRKVNLAARMMMYYPGLVSCDAVTYANSRLPHYFFEELPQAEMKGVVNPGVVYHYLGISEKAMIGKAYFTKKRSEYYPLLGREKELEIYDILLKGFVGSTEGRVIMYEGLMGCGKSQLLAEIAYLGQEAGHRVVAMELTKVNVQQKFFAIRTLMAMFLGIDACKTHEAREHILQGKLGGVVEEAYYCLLNNIFLVKFPISAEVSKMDNETRTEEIELFLVKILQKAVEKDILIVVIDEAHFIDPASWEFLDNLLSRIPVFMVMSLSPPSRQARLPCVSAVNIINSAKTTYVQLRELKPSVILQKACQDLGVVSIPRELETFLIQRSHGIPFYCEELLRNLHLNNMLIFHLWEEEEEVDDEWEGLFTNAIKAIPSKTESLSSSDNVLYICTIRQNVKLQNIMLPPTLKGIALAELDNMSPSEQMVVKCAAIIGLTFTTELLLHILPEWTKRKMNQTLAALVDSHIFKCFNKRKDSQNAQSQDMPSTELVVCPGTVRSIGQESDIPSSVYNRIKQEQLVMQCGVMAFCMPLLQEAAYEVWLKSQKKALHLKCVSYLEGQAHKCRRCGEGDFISFHRHTVEMMLGSIESQENSSEQHKEYPFSEAASLIIYTTLKRLQAPSFEGMERKAVTAEASLTSTCSLENVQRTSEDITTSTFSKKLELLLPQDFEKETVKALKKHKMLPEENLKAEEIEKEFLERLDEIIQQSDRGREKIRRLGSCECEEIVESVFVPLARHCMAMGEYARALYYLLECAAAYLHLSNNYMAFSNLNTAENLIKSVDLRATVINQFEEATFYSLKGEVCYNMGQMNLAKKFIRKALILLNRRFPFNLIGVFFKTLLEVSKHASHQKNQQFLYSRSKGEKKLAFLYQQGHCLSLLWQLFSLDTATNSKKFCRLAALMKVNSAEESDDESQIISSYTEFSLCCQMMGYQDEWMKYELMAIQRSSHLQVIGGGLLTTVKLAQSLAYMKLCLGNLPLSIQLGYRAHEMCVRLKKPKLDSLVLCMLFKALFLSIRYQDCVQVLSWLEELAVEEERIIEMACFFSYCLELLLYAGFSFKSFKECLEFIQRNEKNCILMSQNSIMLGLYSSLAIWFARLQQWGNFKEPFEKARRLLRRTNASFFATSGFCKFLECEVLVLRKHIEEKPNLVRETRTKTLKDLDQVLSRCSTSPIYYPRVYHLKAYILLVLGKEEQSQIYLSQAFQLCDIYGNLLEKSWLEISNEWWFTAKGPMEDLWLKAAPDFPKWKIGMTEKDFPEIHKTKYLLRVPALDINNPFPEPEIPDV</sequence>
<dbReference type="FunFam" id="3.30.70.1230:FF:000017">
    <property type="entry name" value="Adenylate cyclase type 10"/>
    <property type="match status" value="1"/>
</dbReference>
<name>A0A9D3WQZ0_9SAUR</name>
<dbReference type="PANTHER" id="PTHR16305">
    <property type="entry name" value="TESTICULAR SOLUBLE ADENYLYL CYCLASE"/>
    <property type="match status" value="1"/>
</dbReference>
<dbReference type="Proteomes" id="UP000827986">
    <property type="component" value="Unassembled WGS sequence"/>
</dbReference>
<dbReference type="InterPro" id="IPR011990">
    <property type="entry name" value="TPR-like_helical_dom_sf"/>
</dbReference>
<dbReference type="EMBL" id="JAHDVG010000487">
    <property type="protein sequence ID" value="KAH1166356.1"/>
    <property type="molecule type" value="Genomic_DNA"/>
</dbReference>
<keyword evidence="2" id="KW-0067">ATP-binding</keyword>
<dbReference type="SUPFAM" id="SSF48452">
    <property type="entry name" value="TPR-like"/>
    <property type="match status" value="1"/>
</dbReference>
<dbReference type="InterPro" id="IPR001054">
    <property type="entry name" value="A/G_cyclase"/>
</dbReference>
<dbReference type="PANTHER" id="PTHR16305:SF28">
    <property type="entry name" value="GUANYLATE CYCLASE DOMAIN-CONTAINING PROTEIN"/>
    <property type="match status" value="1"/>
</dbReference>
<dbReference type="Pfam" id="PF00211">
    <property type="entry name" value="Guanylate_cyc"/>
    <property type="match status" value="2"/>
</dbReference>
<dbReference type="SUPFAM" id="SSF55073">
    <property type="entry name" value="Nucleotide cyclase"/>
    <property type="match status" value="2"/>
</dbReference>
<evidence type="ECO:0000256" key="2">
    <source>
        <dbReference type="ARBA" id="ARBA00022840"/>
    </source>
</evidence>
<gene>
    <name evidence="5" type="ORF">KIL84_015528</name>
</gene>
<keyword evidence="6" id="KW-1185">Reference proteome</keyword>
<dbReference type="PROSITE" id="PS50125">
    <property type="entry name" value="GUANYLATE_CYCLASE_2"/>
    <property type="match status" value="2"/>
</dbReference>
<feature type="domain" description="Guanylate cyclase" evidence="4">
    <location>
        <begin position="55"/>
        <end position="192"/>
    </location>
</feature>
<dbReference type="GO" id="GO:0005737">
    <property type="term" value="C:cytoplasm"/>
    <property type="evidence" value="ECO:0007669"/>
    <property type="project" value="TreeGrafter"/>
</dbReference>
<proteinExistence type="predicted"/>
<keyword evidence="1" id="KW-0547">Nucleotide-binding</keyword>
<dbReference type="FunFam" id="3.30.70.1230:FF:000021">
    <property type="entry name" value="Adenylate cyclase type 10"/>
    <property type="match status" value="1"/>
</dbReference>
<evidence type="ECO:0000259" key="4">
    <source>
        <dbReference type="PROSITE" id="PS50125"/>
    </source>
</evidence>
<dbReference type="CDD" id="cd07302">
    <property type="entry name" value="CHD"/>
    <property type="match status" value="2"/>
</dbReference>
<dbReference type="GO" id="GO:0035556">
    <property type="term" value="P:intracellular signal transduction"/>
    <property type="evidence" value="ECO:0007669"/>
    <property type="project" value="InterPro"/>
</dbReference>
<dbReference type="InterPro" id="IPR029787">
    <property type="entry name" value="Nucleotide_cyclase"/>
</dbReference>
<protein>
    <recommendedName>
        <fullName evidence="4">Guanylate cyclase domain-containing protein</fullName>
    </recommendedName>
</protein>
<evidence type="ECO:0000313" key="5">
    <source>
        <dbReference type="EMBL" id="KAH1166356.1"/>
    </source>
</evidence>
<dbReference type="GO" id="GO:0009190">
    <property type="term" value="P:cyclic nucleotide biosynthetic process"/>
    <property type="evidence" value="ECO:0007669"/>
    <property type="project" value="InterPro"/>
</dbReference>
<evidence type="ECO:0000256" key="3">
    <source>
        <dbReference type="ARBA" id="ARBA00023239"/>
    </source>
</evidence>
<dbReference type="GO" id="GO:0005524">
    <property type="term" value="F:ATP binding"/>
    <property type="evidence" value="ECO:0007669"/>
    <property type="project" value="UniProtKB-KW"/>
</dbReference>
<dbReference type="SUPFAM" id="SSF52540">
    <property type="entry name" value="P-loop containing nucleoside triphosphate hydrolases"/>
    <property type="match status" value="1"/>
</dbReference>
<dbReference type="GO" id="GO:0004016">
    <property type="term" value="F:adenylate cyclase activity"/>
    <property type="evidence" value="ECO:0007669"/>
    <property type="project" value="TreeGrafter"/>
</dbReference>
<evidence type="ECO:0000256" key="1">
    <source>
        <dbReference type="ARBA" id="ARBA00022741"/>
    </source>
</evidence>
<dbReference type="Gene3D" id="3.30.70.1230">
    <property type="entry name" value="Nucleotide cyclase"/>
    <property type="match status" value="2"/>
</dbReference>
<evidence type="ECO:0000313" key="6">
    <source>
        <dbReference type="Proteomes" id="UP000827986"/>
    </source>
</evidence>
<organism evidence="5 6">
    <name type="scientific">Mauremys mutica</name>
    <name type="common">yellowpond turtle</name>
    <dbReference type="NCBI Taxonomy" id="74926"/>
    <lineage>
        <taxon>Eukaryota</taxon>
        <taxon>Metazoa</taxon>
        <taxon>Chordata</taxon>
        <taxon>Craniata</taxon>
        <taxon>Vertebrata</taxon>
        <taxon>Euteleostomi</taxon>
        <taxon>Archelosauria</taxon>
        <taxon>Testudinata</taxon>
        <taxon>Testudines</taxon>
        <taxon>Cryptodira</taxon>
        <taxon>Durocryptodira</taxon>
        <taxon>Testudinoidea</taxon>
        <taxon>Geoemydidae</taxon>
        <taxon>Geoemydinae</taxon>
        <taxon>Mauremys</taxon>
    </lineage>
</organism>
<dbReference type="Gene3D" id="3.40.50.300">
    <property type="entry name" value="P-loop containing nucleotide triphosphate hydrolases"/>
    <property type="match status" value="1"/>
</dbReference>